<accession>A0A8T2TVF1</accession>
<sequence length="535" mass="59470">MSVERAIEGWEEVQRHGQDFADRVGALAQGLGCMLQSHMRLSGLPTLLPLQLTDSSLDRQWYEEIISASSLYSWQWMVRPSQRSRACLNRVRFRRMHRSRPCGVDAVIQQKHFVDDAAIQDLGYQLGQVGAAIGAYVGSFVHSAMNYIPWPFHKDTLSETLPDVIHSQPVMSLEPQVNHTIWRTSDEDSGRRGTTASGIFGSFSSEEDDIEEISDLEEDYGVAVDASMLSREQIHAFLTKSQRHFQRQRSSINVTTTFDSRTQEVESSFVARGDLWRAEASHGSDTSASGSPLFLLQIGPILVVRDSTLLLPVHLSKQHLLWYGFDRKNGMHSLCPAIWSKQRRWLLMSMVCLNPFTCSFLDFQFPNGQCTYIAGEGLSSGTFFHAFGGLVQAQGRYPGDLKVSFSRKVGWGTRITPIIQIPDNSLSLDIVQQLAWQQTGAMVRPTVELSVTPTFGGRNAGWKAEIAHFPKEKFSVAGGFANTIQPTVFASVAVGRSQRNGTHSGSSGFELVVEAPVDNINRTSFTLKLSSGVDF</sequence>
<dbReference type="OMA" id="ITPMIQW"/>
<evidence type="ECO:0000313" key="2">
    <source>
        <dbReference type="Proteomes" id="UP000825935"/>
    </source>
</evidence>
<dbReference type="PANTHER" id="PTHR34541:SF2">
    <property type="entry name" value="OS01G0729900 PROTEIN"/>
    <property type="match status" value="1"/>
</dbReference>
<keyword evidence="2" id="KW-1185">Reference proteome</keyword>
<dbReference type="OrthoDB" id="1842620at2759"/>
<gene>
    <name evidence="1" type="ORF">KP509_11G011100</name>
</gene>
<dbReference type="AlphaFoldDB" id="A0A8T2TVF1"/>
<comment type="caution">
    <text evidence="1">The sequence shown here is derived from an EMBL/GenBank/DDBJ whole genome shotgun (WGS) entry which is preliminary data.</text>
</comment>
<dbReference type="Proteomes" id="UP000825935">
    <property type="component" value="Chromosome 11"/>
</dbReference>
<dbReference type="EMBL" id="CM035416">
    <property type="protein sequence ID" value="KAH7424489.1"/>
    <property type="molecule type" value="Genomic_DNA"/>
</dbReference>
<name>A0A8T2TVF1_CERRI</name>
<reference evidence="1" key="1">
    <citation type="submission" date="2021-08" db="EMBL/GenBank/DDBJ databases">
        <title>WGS assembly of Ceratopteris richardii.</title>
        <authorList>
            <person name="Marchant D.B."/>
            <person name="Chen G."/>
            <person name="Jenkins J."/>
            <person name="Shu S."/>
            <person name="Leebens-Mack J."/>
            <person name="Grimwood J."/>
            <person name="Schmutz J."/>
            <person name="Soltis P."/>
            <person name="Soltis D."/>
            <person name="Chen Z.-H."/>
        </authorList>
    </citation>
    <scope>NUCLEOTIDE SEQUENCE</scope>
    <source>
        <strain evidence="1">Whitten #5841</strain>
        <tissue evidence="1">Leaf</tissue>
    </source>
</reference>
<dbReference type="PANTHER" id="PTHR34541">
    <property type="entry name" value="OS01G0729900 PROTEIN"/>
    <property type="match status" value="1"/>
</dbReference>
<protein>
    <submittedName>
        <fullName evidence="1">Uncharacterized protein</fullName>
    </submittedName>
</protein>
<evidence type="ECO:0000313" key="1">
    <source>
        <dbReference type="EMBL" id="KAH7424489.1"/>
    </source>
</evidence>
<proteinExistence type="predicted"/>
<organism evidence="1 2">
    <name type="scientific">Ceratopteris richardii</name>
    <name type="common">Triangle waterfern</name>
    <dbReference type="NCBI Taxonomy" id="49495"/>
    <lineage>
        <taxon>Eukaryota</taxon>
        <taxon>Viridiplantae</taxon>
        <taxon>Streptophyta</taxon>
        <taxon>Embryophyta</taxon>
        <taxon>Tracheophyta</taxon>
        <taxon>Polypodiopsida</taxon>
        <taxon>Polypodiidae</taxon>
        <taxon>Polypodiales</taxon>
        <taxon>Pteridineae</taxon>
        <taxon>Pteridaceae</taxon>
        <taxon>Parkerioideae</taxon>
        <taxon>Ceratopteris</taxon>
    </lineage>
</organism>